<sequence length="98" mass="11077">MELMGSFLWKGEEKVKGHIGCEFGRSVWSNFFEVFGFMLALHRVKESASMVKELRPVSLIISVYKILAKVLANQLRKVMSSTIFEVQGALLAGRQILD</sequence>
<dbReference type="Proteomes" id="UP000321947">
    <property type="component" value="Unassembled WGS sequence"/>
</dbReference>
<protein>
    <submittedName>
        <fullName evidence="1">Transposon TX1 uncharacterized</fullName>
    </submittedName>
</protein>
<proteinExistence type="predicted"/>
<dbReference type="AlphaFoldDB" id="A0A5D3BDY1"/>
<gene>
    <name evidence="1" type="ORF">E5676_scaffold194G001450</name>
</gene>
<comment type="caution">
    <text evidence="1">The sequence shown here is derived from an EMBL/GenBank/DDBJ whole genome shotgun (WGS) entry which is preliminary data.</text>
</comment>
<accession>A0A5D3BDY1</accession>
<dbReference type="EMBL" id="SSTD01018933">
    <property type="protein sequence ID" value="TYJ97337.1"/>
    <property type="molecule type" value="Genomic_DNA"/>
</dbReference>
<name>A0A5D3BDY1_CUCMM</name>
<organism evidence="1 2">
    <name type="scientific">Cucumis melo var. makuwa</name>
    <name type="common">Oriental melon</name>
    <dbReference type="NCBI Taxonomy" id="1194695"/>
    <lineage>
        <taxon>Eukaryota</taxon>
        <taxon>Viridiplantae</taxon>
        <taxon>Streptophyta</taxon>
        <taxon>Embryophyta</taxon>
        <taxon>Tracheophyta</taxon>
        <taxon>Spermatophyta</taxon>
        <taxon>Magnoliopsida</taxon>
        <taxon>eudicotyledons</taxon>
        <taxon>Gunneridae</taxon>
        <taxon>Pentapetalae</taxon>
        <taxon>rosids</taxon>
        <taxon>fabids</taxon>
        <taxon>Cucurbitales</taxon>
        <taxon>Cucurbitaceae</taxon>
        <taxon>Benincaseae</taxon>
        <taxon>Cucumis</taxon>
    </lineage>
</organism>
<evidence type="ECO:0000313" key="1">
    <source>
        <dbReference type="EMBL" id="TYJ97337.1"/>
    </source>
</evidence>
<evidence type="ECO:0000313" key="2">
    <source>
        <dbReference type="Proteomes" id="UP000321947"/>
    </source>
</evidence>
<reference evidence="1 2" key="1">
    <citation type="submission" date="2019-08" db="EMBL/GenBank/DDBJ databases">
        <title>Draft genome sequences of two oriental melons (Cucumis melo L. var makuwa).</title>
        <authorList>
            <person name="Kwon S.-Y."/>
        </authorList>
    </citation>
    <scope>NUCLEOTIDE SEQUENCE [LARGE SCALE GENOMIC DNA]</scope>
    <source>
        <strain evidence="2">cv. Chang Bougi</strain>
        <tissue evidence="1">Leaf</tissue>
    </source>
</reference>